<proteinExistence type="predicted"/>
<evidence type="ECO:0000313" key="1">
    <source>
        <dbReference type="EMBL" id="MDQ0318535.1"/>
    </source>
</evidence>
<organism evidence="1 2">
    <name type="scientific">Pararhizobium capsulatum DSM 1112</name>
    <dbReference type="NCBI Taxonomy" id="1121113"/>
    <lineage>
        <taxon>Bacteria</taxon>
        <taxon>Pseudomonadati</taxon>
        <taxon>Pseudomonadota</taxon>
        <taxon>Alphaproteobacteria</taxon>
        <taxon>Hyphomicrobiales</taxon>
        <taxon>Rhizobiaceae</taxon>
        <taxon>Rhizobium/Agrobacterium group</taxon>
        <taxon>Pararhizobium</taxon>
    </lineage>
</organism>
<dbReference type="RefSeq" id="WP_307233566.1">
    <property type="nucleotide sequence ID" value="NZ_JAUSVF010000001.1"/>
</dbReference>
<dbReference type="Proteomes" id="UP001230207">
    <property type="component" value="Unassembled WGS sequence"/>
</dbReference>
<keyword evidence="2" id="KW-1185">Reference proteome</keyword>
<comment type="caution">
    <text evidence="1">The sequence shown here is derived from an EMBL/GenBank/DDBJ whole genome shotgun (WGS) entry which is preliminary data.</text>
</comment>
<evidence type="ECO:0000313" key="2">
    <source>
        <dbReference type="Proteomes" id="UP001230207"/>
    </source>
</evidence>
<sequence length="59" mass="6767">MMATDKPTESKITVEKRQNGRWCFVLNHRGVIYPAQGQFATMFEAQIAAQEAAKRLIKR</sequence>
<protein>
    <recommendedName>
        <fullName evidence="3">DUF1508 domain-containing protein</fullName>
    </recommendedName>
</protein>
<gene>
    <name evidence="1" type="ORF">QO002_000673</name>
</gene>
<dbReference type="EMBL" id="JAUSVF010000001">
    <property type="protein sequence ID" value="MDQ0318535.1"/>
    <property type="molecule type" value="Genomic_DNA"/>
</dbReference>
<name>A0ABU0BJV6_9HYPH</name>
<evidence type="ECO:0008006" key="3">
    <source>
        <dbReference type="Google" id="ProtNLM"/>
    </source>
</evidence>
<reference evidence="1 2" key="1">
    <citation type="submission" date="2023-07" db="EMBL/GenBank/DDBJ databases">
        <title>Genomic Encyclopedia of Type Strains, Phase IV (KMG-IV): sequencing the most valuable type-strain genomes for metagenomic binning, comparative biology and taxonomic classification.</title>
        <authorList>
            <person name="Goeker M."/>
        </authorList>
    </citation>
    <scope>NUCLEOTIDE SEQUENCE [LARGE SCALE GENOMIC DNA]</scope>
    <source>
        <strain evidence="1 2">DSM 1112</strain>
    </source>
</reference>
<accession>A0ABU0BJV6</accession>